<dbReference type="Proteomes" id="UP000249185">
    <property type="component" value="Unassembled WGS sequence"/>
</dbReference>
<evidence type="ECO:0000256" key="15">
    <source>
        <dbReference type="RuleBase" id="RU003357"/>
    </source>
</evidence>
<evidence type="ECO:0000256" key="6">
    <source>
        <dbReference type="ARBA" id="ARBA00022692"/>
    </source>
</evidence>
<comment type="similarity">
    <text evidence="2 14 15">Belongs to the TonB-dependent receptor family.</text>
</comment>
<feature type="chain" id="PRO_5015914164" evidence="16">
    <location>
        <begin position="27"/>
        <end position="756"/>
    </location>
</feature>
<evidence type="ECO:0000256" key="14">
    <source>
        <dbReference type="PROSITE-ProRule" id="PRU01360"/>
    </source>
</evidence>
<evidence type="ECO:0000256" key="13">
    <source>
        <dbReference type="ARBA" id="ARBA00023237"/>
    </source>
</evidence>
<evidence type="ECO:0000256" key="8">
    <source>
        <dbReference type="ARBA" id="ARBA00023004"/>
    </source>
</evidence>
<evidence type="ECO:0000256" key="2">
    <source>
        <dbReference type="ARBA" id="ARBA00009810"/>
    </source>
</evidence>
<dbReference type="InterPro" id="IPR037066">
    <property type="entry name" value="Plug_dom_sf"/>
</dbReference>
<comment type="caution">
    <text evidence="19">The sequence shown here is derived from an EMBL/GenBank/DDBJ whole genome shotgun (WGS) entry which is preliminary data.</text>
</comment>
<dbReference type="GO" id="GO:0038023">
    <property type="term" value="F:signaling receptor activity"/>
    <property type="evidence" value="ECO:0007669"/>
    <property type="project" value="InterPro"/>
</dbReference>
<evidence type="ECO:0000313" key="20">
    <source>
        <dbReference type="Proteomes" id="UP000249185"/>
    </source>
</evidence>
<evidence type="ECO:0000256" key="11">
    <source>
        <dbReference type="ARBA" id="ARBA00023136"/>
    </source>
</evidence>
<dbReference type="CDD" id="cd01347">
    <property type="entry name" value="ligand_gated_channel"/>
    <property type="match status" value="1"/>
</dbReference>
<dbReference type="InterPro" id="IPR010105">
    <property type="entry name" value="TonB_sidphr_rcpt"/>
</dbReference>
<evidence type="ECO:0000259" key="17">
    <source>
        <dbReference type="Pfam" id="PF00593"/>
    </source>
</evidence>
<evidence type="ECO:0000256" key="1">
    <source>
        <dbReference type="ARBA" id="ARBA00004571"/>
    </source>
</evidence>
<proteinExistence type="inferred from homology"/>
<keyword evidence="9" id="KW-0406">Ion transport</keyword>
<dbReference type="AlphaFoldDB" id="A0A2W5N684"/>
<dbReference type="PANTHER" id="PTHR32552">
    <property type="entry name" value="FERRICHROME IRON RECEPTOR-RELATED"/>
    <property type="match status" value="1"/>
</dbReference>
<evidence type="ECO:0000256" key="12">
    <source>
        <dbReference type="ARBA" id="ARBA00023170"/>
    </source>
</evidence>
<keyword evidence="5" id="KW-0410">Iron transport</keyword>
<dbReference type="GO" id="GO:0015891">
    <property type="term" value="P:siderophore transport"/>
    <property type="evidence" value="ECO:0007669"/>
    <property type="project" value="InterPro"/>
</dbReference>
<dbReference type="NCBIfam" id="TIGR01783">
    <property type="entry name" value="TonB-siderophor"/>
    <property type="match status" value="1"/>
</dbReference>
<dbReference type="EMBL" id="QFPW01000009">
    <property type="protein sequence ID" value="PZQ48966.1"/>
    <property type="molecule type" value="Genomic_DNA"/>
</dbReference>
<reference evidence="19 20" key="1">
    <citation type="submission" date="2017-08" db="EMBL/GenBank/DDBJ databases">
        <title>Infants hospitalized years apart are colonized by the same room-sourced microbial strains.</title>
        <authorList>
            <person name="Brooks B."/>
            <person name="Olm M.R."/>
            <person name="Firek B.A."/>
            <person name="Baker R."/>
            <person name="Thomas B.C."/>
            <person name="Morowitz M.J."/>
            <person name="Banfield J.F."/>
        </authorList>
    </citation>
    <scope>NUCLEOTIDE SEQUENCE [LARGE SCALE GENOMIC DNA]</scope>
    <source>
        <strain evidence="19">S2_005_002_R2_34</strain>
    </source>
</reference>
<dbReference type="GO" id="GO:0009279">
    <property type="term" value="C:cell outer membrane"/>
    <property type="evidence" value="ECO:0007669"/>
    <property type="project" value="UniProtKB-SubCell"/>
</dbReference>
<comment type="subcellular location">
    <subcellularLocation>
        <location evidence="1 14">Cell outer membrane</location>
        <topology evidence="1 14">Multi-pass membrane protein</topology>
    </subcellularLocation>
</comment>
<feature type="domain" description="TonB-dependent receptor-like beta-barrel" evidence="17">
    <location>
        <begin position="312"/>
        <end position="725"/>
    </location>
</feature>
<dbReference type="SUPFAM" id="SSF56935">
    <property type="entry name" value="Porins"/>
    <property type="match status" value="1"/>
</dbReference>
<dbReference type="PROSITE" id="PS52016">
    <property type="entry name" value="TONB_DEPENDENT_REC_3"/>
    <property type="match status" value="1"/>
</dbReference>
<keyword evidence="4 14" id="KW-1134">Transmembrane beta strand</keyword>
<dbReference type="Gene3D" id="2.40.170.20">
    <property type="entry name" value="TonB-dependent receptor, beta-barrel domain"/>
    <property type="match status" value="1"/>
</dbReference>
<evidence type="ECO:0000259" key="18">
    <source>
        <dbReference type="Pfam" id="PF07715"/>
    </source>
</evidence>
<feature type="domain" description="TonB-dependent receptor plug" evidence="18">
    <location>
        <begin position="105"/>
        <end position="206"/>
    </location>
</feature>
<feature type="signal peptide" evidence="16">
    <location>
        <begin position="1"/>
        <end position="26"/>
    </location>
</feature>
<dbReference type="InterPro" id="IPR012910">
    <property type="entry name" value="Plug_dom"/>
</dbReference>
<dbReference type="InterPro" id="IPR039426">
    <property type="entry name" value="TonB-dep_rcpt-like"/>
</dbReference>
<protein>
    <submittedName>
        <fullName evidence="19">TonB-dependent siderophore receptor</fullName>
    </submittedName>
</protein>
<evidence type="ECO:0000256" key="9">
    <source>
        <dbReference type="ARBA" id="ARBA00023065"/>
    </source>
</evidence>
<gene>
    <name evidence="19" type="ORF">DI556_12485</name>
</gene>
<keyword evidence="8" id="KW-0408">Iron</keyword>
<keyword evidence="12 19" id="KW-0675">Receptor</keyword>
<dbReference type="Gene3D" id="2.170.130.10">
    <property type="entry name" value="TonB-dependent receptor, plug domain"/>
    <property type="match status" value="1"/>
</dbReference>
<evidence type="ECO:0000256" key="16">
    <source>
        <dbReference type="SAM" id="SignalP"/>
    </source>
</evidence>
<evidence type="ECO:0000256" key="4">
    <source>
        <dbReference type="ARBA" id="ARBA00022452"/>
    </source>
</evidence>
<dbReference type="Pfam" id="PF00593">
    <property type="entry name" value="TonB_dep_Rec_b-barrel"/>
    <property type="match status" value="1"/>
</dbReference>
<keyword evidence="13 14" id="KW-0998">Cell outer membrane</keyword>
<name>A0A2W5N684_RHOSU</name>
<accession>A0A2W5N684</accession>
<dbReference type="InterPro" id="IPR036942">
    <property type="entry name" value="Beta-barrel_TonB_sf"/>
</dbReference>
<keyword evidence="7 16" id="KW-0732">Signal</keyword>
<keyword evidence="3 14" id="KW-0813">Transport</keyword>
<dbReference type="Pfam" id="PF07715">
    <property type="entry name" value="Plug"/>
    <property type="match status" value="1"/>
</dbReference>
<evidence type="ECO:0000256" key="7">
    <source>
        <dbReference type="ARBA" id="ARBA00022729"/>
    </source>
</evidence>
<sequence length="756" mass="82697">MSWAARARLTTILGAGLLSLASVAAAQPVEDTAVVAGSEDIAAEDAATPGNDAALVLAGAADESAGESLELSEINVTAAPGTTTEDTGSWTTEWMRSATGMPLSQKETPQSTSVITDAQMKDRNITTVPEVMEAATGVTVQAFESDRINYYVRGFPVDSYQYDGVPVPRDGTWQFGDNNADMILYDHVEIVRGATGLMQGAGEPGASINFIRKRPTSFLRREVAAAIAYPLGARVEADVSGPLNESGTVRGRILGAIDSRESTLDRYSKDRYVGYGALDIDLSDSTLLNLGLSYQKTKADNATWGGLPPYDTNNNLIDWPWGFNLGADWTYVDTDRTEAFASLEHIFDNGWTGRLVYTYVKNDFDSQLAWISGVPDAETGLGMSSWAAKYDGGYDQNTLNAVVNGEFEALGRIHQFVVGAMGSDVRGDYYGYDVDFATLAPVGNVFDWNGSFPEPSFSSDATQEWNTRVKQYGVYGTLRFMATDSLALLGGARVNWWDGSNKDPYGGDYSYSHSGIVTPYVGFTYDINDVYTAYGSITSIYKPQLVQDWDGNYLDPTFGYNYELGVKAGLFDGAVYASAAVFQTNQKDVALWVGDIPEENRSVYEQVDGVDTRGFELELAGAITDRWNASLGYTYRYSEDGGEEVYTDQPRNTLKAATDYRVPNILQDKLTLGGAVRWQSGTDSMRWLSDVESLNVHQDSYAVFDFNASYDITEQTMLTLSVNNILNEKYYATTGFYDTVVYGEGIGAELMLRARF</sequence>
<dbReference type="InterPro" id="IPR000531">
    <property type="entry name" value="Beta-barrel_TonB"/>
</dbReference>
<evidence type="ECO:0000256" key="5">
    <source>
        <dbReference type="ARBA" id="ARBA00022496"/>
    </source>
</evidence>
<evidence type="ECO:0000256" key="3">
    <source>
        <dbReference type="ARBA" id="ARBA00022448"/>
    </source>
</evidence>
<dbReference type="GO" id="GO:0015344">
    <property type="term" value="F:siderophore uptake transmembrane transporter activity"/>
    <property type="evidence" value="ECO:0007669"/>
    <property type="project" value="TreeGrafter"/>
</dbReference>
<organism evidence="19 20">
    <name type="scientific">Rhodovulum sulfidophilum</name>
    <name type="common">Rhodobacter sulfidophilus</name>
    <dbReference type="NCBI Taxonomy" id="35806"/>
    <lineage>
        <taxon>Bacteria</taxon>
        <taxon>Pseudomonadati</taxon>
        <taxon>Pseudomonadota</taxon>
        <taxon>Alphaproteobacteria</taxon>
        <taxon>Rhodobacterales</taxon>
        <taxon>Paracoccaceae</taxon>
        <taxon>Rhodovulum</taxon>
    </lineage>
</organism>
<keyword evidence="10 15" id="KW-0798">TonB box</keyword>
<evidence type="ECO:0000313" key="19">
    <source>
        <dbReference type="EMBL" id="PZQ48966.1"/>
    </source>
</evidence>
<dbReference type="PANTHER" id="PTHR32552:SF74">
    <property type="entry name" value="HYDROXAMATE SIDEROPHORE RECEPTOR FHUE"/>
    <property type="match status" value="1"/>
</dbReference>
<keyword evidence="11 14" id="KW-0472">Membrane</keyword>
<keyword evidence="6 14" id="KW-0812">Transmembrane</keyword>
<evidence type="ECO:0000256" key="10">
    <source>
        <dbReference type="ARBA" id="ARBA00023077"/>
    </source>
</evidence>
<dbReference type="FunFam" id="2.170.130.10:FF:000010">
    <property type="entry name" value="Ferripyoverdine receptor"/>
    <property type="match status" value="1"/>
</dbReference>